<dbReference type="Gene3D" id="3.40.630.10">
    <property type="entry name" value="Zn peptidases"/>
    <property type="match status" value="1"/>
</dbReference>
<dbReference type="SUPFAM" id="SSF53187">
    <property type="entry name" value="Zn-dependent exopeptidases"/>
    <property type="match status" value="1"/>
</dbReference>
<dbReference type="RefSeq" id="WP_232178559.1">
    <property type="nucleotide sequence ID" value="NZ_JAJPWV010000005.1"/>
</dbReference>
<feature type="domain" description="Peptidase M14" evidence="1">
    <location>
        <begin position="67"/>
        <end position="200"/>
    </location>
</feature>
<organism evidence="2 3">
    <name type="scientific">Mucilaginibacter roseus</name>
    <dbReference type="NCBI Taxonomy" id="1528868"/>
    <lineage>
        <taxon>Bacteria</taxon>
        <taxon>Pseudomonadati</taxon>
        <taxon>Bacteroidota</taxon>
        <taxon>Sphingobacteriia</taxon>
        <taxon>Sphingobacteriales</taxon>
        <taxon>Sphingobacteriaceae</taxon>
        <taxon>Mucilaginibacter</taxon>
    </lineage>
</organism>
<accession>A0ABS8U7W6</accession>
<proteinExistence type="predicted"/>
<gene>
    <name evidence="2" type="ORF">LT679_15575</name>
</gene>
<reference evidence="2 3" key="1">
    <citation type="submission" date="2021-12" db="EMBL/GenBank/DDBJ databases">
        <title>Mucilaginibacter roseus genome.</title>
        <authorList>
            <person name="Ferreira J.R."/>
            <person name="Newman J.D."/>
        </authorList>
    </citation>
    <scope>NUCLEOTIDE SEQUENCE [LARGE SCALE GENOMIC DNA]</scope>
    <source>
        <strain evidence="2 3">LMG 28454</strain>
    </source>
</reference>
<dbReference type="InterPro" id="IPR000834">
    <property type="entry name" value="Peptidase_M14"/>
</dbReference>
<evidence type="ECO:0000313" key="3">
    <source>
        <dbReference type="Proteomes" id="UP001199919"/>
    </source>
</evidence>
<dbReference type="Proteomes" id="UP001199919">
    <property type="component" value="Unassembled WGS sequence"/>
</dbReference>
<evidence type="ECO:0000259" key="1">
    <source>
        <dbReference type="Pfam" id="PF00246"/>
    </source>
</evidence>
<sequence length="603" mass="69217">MYVTKRVWKNYPYQLTFTVMIFPLTKIYLTALYSIVLLLLSLTSFAQLTPFEKSSNKNYTATYAEVMAYYQVLAKQYPQQMRLFNYGSTDVGKPLTLVVLSKGGVFDPAVIKKQNKRVLLINNGIHPGEPEGIDASMMLARDLLKNKKLPDDVVLCFIALYNIDGSLNRGVSRISQNGPVAYGFRGNYRNLDLNRDFIKADSRNALAFTQIFNTWQPEVLLDNHASNGADYQYVMTLIETQKDKQNPILADYTSKTLSPELYKRMAAGGYEMTPYVESMKETPDSGIVAFLETPRFSTGYGAQHNVISYMTETHMLKSYEKKVYATYTFMQSLITICQRDANKIGALKREADSAVVKQQSFALNWALDVDKFEMITFKGFEAGHKPSDISGLPRLYYDRSKPFAKQIKYYNTYKATTIVNKPVAYVIPQAWGKVIDLFKLNKVVMKQLPHDTNLTVQTYYIADYKTRPKPYEGHYLHYDVSLKTINNNRVKFYKGDYLVYTNQPVNRYIVETLEPQGVDSFFAWGFFDSMLGQKEHFSDYVFEDIAAQYLKTHPDLQKKLDSAKVAQPKIAQSAAAQLEFIYQNSPFFEQTYLRYPIGRLLAR</sequence>
<dbReference type="EMBL" id="JAJPWV010000005">
    <property type="protein sequence ID" value="MCD8742034.1"/>
    <property type="molecule type" value="Genomic_DNA"/>
</dbReference>
<evidence type="ECO:0000313" key="2">
    <source>
        <dbReference type="EMBL" id="MCD8742034.1"/>
    </source>
</evidence>
<comment type="caution">
    <text evidence="2">The sequence shown here is derived from an EMBL/GenBank/DDBJ whole genome shotgun (WGS) entry which is preliminary data.</text>
</comment>
<keyword evidence="3" id="KW-1185">Reference proteome</keyword>
<protein>
    <recommendedName>
        <fullName evidence="1">Peptidase M14 domain-containing protein</fullName>
    </recommendedName>
</protein>
<dbReference type="Pfam" id="PF00246">
    <property type="entry name" value="Peptidase_M14"/>
    <property type="match status" value="1"/>
</dbReference>
<name>A0ABS8U7W6_9SPHI</name>